<feature type="non-terminal residue" evidence="1">
    <location>
        <position position="25"/>
    </location>
</feature>
<comment type="caution">
    <text evidence="1">The sequence shown here is derived from an EMBL/GenBank/DDBJ whole genome shotgun (WGS) entry which is preliminary data.</text>
</comment>
<protein>
    <submittedName>
        <fullName evidence="1">Uncharacterized protein</fullName>
    </submittedName>
</protein>
<evidence type="ECO:0000313" key="2">
    <source>
        <dbReference type="Proteomes" id="UP000183567"/>
    </source>
</evidence>
<name>A0A1J8QB25_9AGAM</name>
<gene>
    <name evidence="1" type="ORF">AZE42_13782</name>
</gene>
<dbReference type="AlphaFoldDB" id="A0A1J8QB25"/>
<evidence type="ECO:0000313" key="1">
    <source>
        <dbReference type="EMBL" id="OJA18189.1"/>
    </source>
</evidence>
<proteinExistence type="predicted"/>
<dbReference type="EMBL" id="LVVM01001588">
    <property type="protein sequence ID" value="OJA18189.1"/>
    <property type="molecule type" value="Genomic_DNA"/>
</dbReference>
<keyword evidence="2" id="KW-1185">Reference proteome</keyword>
<sequence>MLQLLPIGLPTLQALRTKNWTRPDN</sequence>
<reference evidence="1 2" key="1">
    <citation type="submission" date="2016-03" db="EMBL/GenBank/DDBJ databases">
        <title>Comparative genomics of the ectomycorrhizal sister species Rhizopogon vinicolor and Rhizopogon vesiculosus (Basidiomycota: Boletales) reveals a divergence of the mating type B locus.</title>
        <authorList>
            <person name="Mujic A.B."/>
            <person name="Kuo A."/>
            <person name="Tritt A."/>
            <person name="Lipzen A."/>
            <person name="Chen C."/>
            <person name="Johnson J."/>
            <person name="Sharma A."/>
            <person name="Barry K."/>
            <person name="Grigoriev I.V."/>
            <person name="Spatafora J.W."/>
        </authorList>
    </citation>
    <scope>NUCLEOTIDE SEQUENCE [LARGE SCALE GENOMIC DNA]</scope>
    <source>
        <strain evidence="1 2">AM-OR11-056</strain>
    </source>
</reference>
<organism evidence="1 2">
    <name type="scientific">Rhizopogon vesiculosus</name>
    <dbReference type="NCBI Taxonomy" id="180088"/>
    <lineage>
        <taxon>Eukaryota</taxon>
        <taxon>Fungi</taxon>
        <taxon>Dikarya</taxon>
        <taxon>Basidiomycota</taxon>
        <taxon>Agaricomycotina</taxon>
        <taxon>Agaricomycetes</taxon>
        <taxon>Agaricomycetidae</taxon>
        <taxon>Boletales</taxon>
        <taxon>Suillineae</taxon>
        <taxon>Rhizopogonaceae</taxon>
        <taxon>Rhizopogon</taxon>
    </lineage>
</organism>
<dbReference type="Proteomes" id="UP000183567">
    <property type="component" value="Unassembled WGS sequence"/>
</dbReference>
<accession>A0A1J8QB25</accession>